<protein>
    <submittedName>
        <fullName evidence="1">Uncharacterized protein</fullName>
    </submittedName>
</protein>
<sequence length="22" mass="2447">SQITLMDLPVFQAITPDELTDV</sequence>
<gene>
    <name evidence="1" type="ORF">OKA104_LOCUS54783</name>
</gene>
<feature type="non-terminal residue" evidence="1">
    <location>
        <position position="1"/>
    </location>
</feature>
<dbReference type="Proteomes" id="UP000663881">
    <property type="component" value="Unassembled WGS sequence"/>
</dbReference>
<dbReference type="AlphaFoldDB" id="A0A820SVW3"/>
<organism evidence="1 2">
    <name type="scientific">Adineta steineri</name>
    <dbReference type="NCBI Taxonomy" id="433720"/>
    <lineage>
        <taxon>Eukaryota</taxon>
        <taxon>Metazoa</taxon>
        <taxon>Spiralia</taxon>
        <taxon>Gnathifera</taxon>
        <taxon>Rotifera</taxon>
        <taxon>Eurotatoria</taxon>
        <taxon>Bdelloidea</taxon>
        <taxon>Adinetida</taxon>
        <taxon>Adinetidae</taxon>
        <taxon>Adineta</taxon>
    </lineage>
</organism>
<proteinExistence type="predicted"/>
<evidence type="ECO:0000313" key="2">
    <source>
        <dbReference type="Proteomes" id="UP000663881"/>
    </source>
</evidence>
<dbReference type="EMBL" id="CAJOAY010037232">
    <property type="protein sequence ID" value="CAF4462615.1"/>
    <property type="molecule type" value="Genomic_DNA"/>
</dbReference>
<accession>A0A820SVW3</accession>
<reference evidence="1" key="1">
    <citation type="submission" date="2021-02" db="EMBL/GenBank/DDBJ databases">
        <authorList>
            <person name="Nowell W R."/>
        </authorList>
    </citation>
    <scope>NUCLEOTIDE SEQUENCE</scope>
</reference>
<comment type="caution">
    <text evidence="1">The sequence shown here is derived from an EMBL/GenBank/DDBJ whole genome shotgun (WGS) entry which is preliminary data.</text>
</comment>
<evidence type="ECO:0000313" key="1">
    <source>
        <dbReference type="EMBL" id="CAF4462615.1"/>
    </source>
</evidence>
<name>A0A820SVW3_9BILA</name>